<evidence type="ECO:0000259" key="1">
    <source>
        <dbReference type="PROSITE" id="PS51379"/>
    </source>
</evidence>
<dbReference type="AlphaFoldDB" id="A0A382P2K0"/>
<dbReference type="InterPro" id="IPR017896">
    <property type="entry name" value="4Fe4S_Fe-S-bd"/>
</dbReference>
<dbReference type="PROSITE" id="PS00198">
    <property type="entry name" value="4FE4S_FER_1"/>
    <property type="match status" value="1"/>
</dbReference>
<gene>
    <name evidence="2" type="ORF">METZ01_LOCUS319861</name>
</gene>
<evidence type="ECO:0000313" key="2">
    <source>
        <dbReference type="EMBL" id="SVC67007.1"/>
    </source>
</evidence>
<dbReference type="InterPro" id="IPR017900">
    <property type="entry name" value="4Fe4S_Fe_S_CS"/>
</dbReference>
<proteinExistence type="predicted"/>
<sequence>MAQIASVWIEEGCITCDACQETCPEV</sequence>
<name>A0A382P2K0_9ZZZZ</name>
<feature type="domain" description="4Fe-4S ferredoxin-type" evidence="1">
    <location>
        <begin position="4"/>
        <end position="26"/>
    </location>
</feature>
<organism evidence="2">
    <name type="scientific">marine metagenome</name>
    <dbReference type="NCBI Taxonomy" id="408172"/>
    <lineage>
        <taxon>unclassified sequences</taxon>
        <taxon>metagenomes</taxon>
        <taxon>ecological metagenomes</taxon>
    </lineage>
</organism>
<accession>A0A382P2K0</accession>
<protein>
    <recommendedName>
        <fullName evidence="1">4Fe-4S ferredoxin-type domain-containing protein</fullName>
    </recommendedName>
</protein>
<feature type="non-terminal residue" evidence="2">
    <location>
        <position position="26"/>
    </location>
</feature>
<dbReference type="EMBL" id="UINC01104105">
    <property type="protein sequence ID" value="SVC67007.1"/>
    <property type="molecule type" value="Genomic_DNA"/>
</dbReference>
<dbReference type="PROSITE" id="PS51379">
    <property type="entry name" value="4FE4S_FER_2"/>
    <property type="match status" value="1"/>
</dbReference>
<reference evidence="2" key="1">
    <citation type="submission" date="2018-05" db="EMBL/GenBank/DDBJ databases">
        <authorList>
            <person name="Lanie J.A."/>
            <person name="Ng W.-L."/>
            <person name="Kazmierczak K.M."/>
            <person name="Andrzejewski T.M."/>
            <person name="Davidsen T.M."/>
            <person name="Wayne K.J."/>
            <person name="Tettelin H."/>
            <person name="Glass J.I."/>
            <person name="Rusch D."/>
            <person name="Podicherti R."/>
            <person name="Tsui H.-C.T."/>
            <person name="Winkler M.E."/>
        </authorList>
    </citation>
    <scope>NUCLEOTIDE SEQUENCE</scope>
</reference>